<comment type="caution">
    <text evidence="2">The sequence shown here is derived from an EMBL/GenBank/DDBJ whole genome shotgun (WGS) entry which is preliminary data.</text>
</comment>
<feature type="chain" id="PRO_5046639179" description="Molecular chaperone" evidence="1">
    <location>
        <begin position="29"/>
        <end position="271"/>
    </location>
</feature>
<organism evidence="2 3">
    <name type="scientific">Fibrivirga algicola</name>
    <dbReference type="NCBI Taxonomy" id="2950420"/>
    <lineage>
        <taxon>Bacteria</taxon>
        <taxon>Pseudomonadati</taxon>
        <taxon>Bacteroidota</taxon>
        <taxon>Cytophagia</taxon>
        <taxon>Cytophagales</taxon>
        <taxon>Spirosomataceae</taxon>
        <taxon>Fibrivirga</taxon>
    </lineage>
</organism>
<gene>
    <name evidence="2" type="ORF">F7231_12430</name>
</gene>
<reference evidence="3" key="1">
    <citation type="submission" date="2019-09" db="EMBL/GenBank/DDBJ databases">
        <authorList>
            <person name="Jung D.-H."/>
        </authorList>
    </citation>
    <scope>NUCLEOTIDE SEQUENCE [LARGE SCALE GENOMIC DNA]</scope>
    <source>
        <strain evidence="3">JA-25</strain>
    </source>
</reference>
<protein>
    <recommendedName>
        <fullName evidence="4">Molecular chaperone</fullName>
    </recommendedName>
</protein>
<evidence type="ECO:0000313" key="3">
    <source>
        <dbReference type="Proteomes" id="UP000606008"/>
    </source>
</evidence>
<dbReference type="RefSeq" id="WP_166692130.1">
    <property type="nucleotide sequence ID" value="NZ_WAEL01000004.1"/>
</dbReference>
<reference evidence="3" key="2">
    <citation type="submission" date="2023-07" db="EMBL/GenBank/DDBJ databases">
        <authorList>
            <person name="Jung D.-H."/>
        </authorList>
    </citation>
    <scope>NUCLEOTIDE SEQUENCE [LARGE SCALE GENOMIC DNA]</scope>
    <source>
        <strain evidence="3">JA-25</strain>
    </source>
</reference>
<keyword evidence="3" id="KW-1185">Reference proteome</keyword>
<sequence length="271" mass="29623">MHQLMSCWIKAWRLLLFLCLATFSVCQAQIGFQVSPAKLFINHSKTASQTVRIHIINPMDTRLVLQATCADWRRDTVGAKVYYPAGTLPGSCCSIVSITPNVIELAPHQETDVLITVRADAAAGTLRNGMILFTQVNEQETARAKAGSLILIKVQIGVHIYVLPDESRQPEIGITNMEVARSGKKAQLTVEIANTGGTLLESNLRLEYLNLATMQELKTDPVPVNTMPKDQFKVSSLIPETLAAGKYLIVAILDSGPGQTLKVAELETVLK</sequence>
<evidence type="ECO:0000256" key="1">
    <source>
        <dbReference type="SAM" id="SignalP"/>
    </source>
</evidence>
<dbReference type="EMBL" id="WAEL01000004">
    <property type="protein sequence ID" value="NID10978.1"/>
    <property type="molecule type" value="Genomic_DNA"/>
</dbReference>
<dbReference type="Proteomes" id="UP000606008">
    <property type="component" value="Unassembled WGS sequence"/>
</dbReference>
<accession>A0ABX0QJF0</accession>
<proteinExistence type="predicted"/>
<evidence type="ECO:0000313" key="2">
    <source>
        <dbReference type="EMBL" id="NID10978.1"/>
    </source>
</evidence>
<name>A0ABX0QJF0_9BACT</name>
<evidence type="ECO:0008006" key="4">
    <source>
        <dbReference type="Google" id="ProtNLM"/>
    </source>
</evidence>
<feature type="signal peptide" evidence="1">
    <location>
        <begin position="1"/>
        <end position="28"/>
    </location>
</feature>
<keyword evidence="1" id="KW-0732">Signal</keyword>